<evidence type="ECO:0000313" key="3">
    <source>
        <dbReference type="Proteomes" id="UP000472265"/>
    </source>
</evidence>
<dbReference type="PANTHER" id="PTHR31514:SF1">
    <property type="entry name" value="MUSCULAR LMNA-INTERACTING PROTEIN"/>
    <property type="match status" value="1"/>
</dbReference>
<organism evidence="2 3">
    <name type="scientific">Sparus aurata</name>
    <name type="common">Gilthead sea bream</name>
    <dbReference type="NCBI Taxonomy" id="8175"/>
    <lineage>
        <taxon>Eukaryota</taxon>
        <taxon>Metazoa</taxon>
        <taxon>Chordata</taxon>
        <taxon>Craniata</taxon>
        <taxon>Vertebrata</taxon>
        <taxon>Euteleostomi</taxon>
        <taxon>Actinopterygii</taxon>
        <taxon>Neopterygii</taxon>
        <taxon>Teleostei</taxon>
        <taxon>Neoteleostei</taxon>
        <taxon>Acanthomorphata</taxon>
        <taxon>Eupercaria</taxon>
        <taxon>Spariformes</taxon>
        <taxon>Sparidae</taxon>
        <taxon>Sparus</taxon>
    </lineage>
</organism>
<accession>A0A671YNH6</accession>
<dbReference type="Ensembl" id="ENSSAUT00010067981.1">
    <property type="protein sequence ID" value="ENSSAUP00010064901.1"/>
    <property type="gene ID" value="ENSSAUG00010026007.1"/>
</dbReference>
<feature type="compositionally biased region" description="Basic and acidic residues" evidence="1">
    <location>
        <begin position="96"/>
        <end position="116"/>
    </location>
</feature>
<dbReference type="PANTHER" id="PTHR31514">
    <property type="entry name" value="MUSCULAR LMNA-INTERACTING PROTEIN MLIP"/>
    <property type="match status" value="1"/>
</dbReference>
<feature type="compositionally biased region" description="Low complexity" evidence="1">
    <location>
        <begin position="204"/>
        <end position="213"/>
    </location>
</feature>
<dbReference type="GeneTree" id="ENSGT00390000015862"/>
<reference evidence="2" key="3">
    <citation type="submission" date="2025-09" db="UniProtKB">
        <authorList>
            <consortium name="Ensembl"/>
        </authorList>
    </citation>
    <scope>IDENTIFICATION</scope>
</reference>
<feature type="compositionally biased region" description="Polar residues" evidence="1">
    <location>
        <begin position="214"/>
        <end position="226"/>
    </location>
</feature>
<reference evidence="2" key="2">
    <citation type="submission" date="2025-08" db="UniProtKB">
        <authorList>
            <consortium name="Ensembl"/>
        </authorList>
    </citation>
    <scope>IDENTIFICATION</scope>
</reference>
<proteinExistence type="predicted"/>
<feature type="region of interest" description="Disordered" evidence="1">
    <location>
        <begin position="201"/>
        <end position="230"/>
    </location>
</feature>
<protein>
    <submittedName>
        <fullName evidence="2">Uncharacterized protein</fullName>
    </submittedName>
</protein>
<sequence>MDTLNKSLEKNIAASHVETTAESMSDEEFFKAEKVFIKECVEGGAGNMIQTGTKLQFKPSPDHVSLSQTKASPSVDARSQNTSNHVTAGTASMETAVDKHRDISRRPCPDASRHAETHKIKLSYKSLAAIPTNTLLLDQQAIDEQVERGESPCDMTDGGVTLDRGVVDTHAEMCSPAQLRQQSEELYAVIDEILANSIPESKASRSLQSSRSSTPGLQQNTSSSPKSLGRETKYASLCSLHPPTSLERNLIDRKKTKPGVIRPMTAIPRLTVDDEEEFHPNPFRQFNDKRTFTDNSKVVARKDLHTSSKGRMWREERKPERRTPFSVCDLQITEPEDQISRPVKTSFSPTEGRLEAFETHI</sequence>
<name>A0A671YNH6_SPAAU</name>
<reference evidence="2" key="1">
    <citation type="submission" date="2021-04" db="EMBL/GenBank/DDBJ databases">
        <authorList>
            <consortium name="Wellcome Sanger Institute Data Sharing"/>
        </authorList>
    </citation>
    <scope>NUCLEOTIDE SEQUENCE [LARGE SCALE GENOMIC DNA]</scope>
</reference>
<gene>
    <name evidence="2" type="primary">mlip</name>
</gene>
<dbReference type="AlphaFoldDB" id="A0A671YNH6"/>
<keyword evidence="3" id="KW-1185">Reference proteome</keyword>
<evidence type="ECO:0000313" key="2">
    <source>
        <dbReference type="Ensembl" id="ENSSAUP00010064901.1"/>
    </source>
</evidence>
<evidence type="ECO:0000256" key="1">
    <source>
        <dbReference type="SAM" id="MobiDB-lite"/>
    </source>
</evidence>
<dbReference type="InterPro" id="IPR029331">
    <property type="entry name" value="MLIP"/>
</dbReference>
<feature type="compositionally biased region" description="Polar residues" evidence="1">
    <location>
        <begin position="65"/>
        <end position="93"/>
    </location>
</feature>
<dbReference type="Proteomes" id="UP000472265">
    <property type="component" value="Chromosome 15"/>
</dbReference>
<dbReference type="Pfam" id="PF15274">
    <property type="entry name" value="MLIP"/>
    <property type="match status" value="1"/>
</dbReference>
<feature type="region of interest" description="Disordered" evidence="1">
    <location>
        <begin position="57"/>
        <end position="116"/>
    </location>
</feature>